<organism evidence="2 3">
    <name type="scientific">Tanacetum coccineum</name>
    <dbReference type="NCBI Taxonomy" id="301880"/>
    <lineage>
        <taxon>Eukaryota</taxon>
        <taxon>Viridiplantae</taxon>
        <taxon>Streptophyta</taxon>
        <taxon>Embryophyta</taxon>
        <taxon>Tracheophyta</taxon>
        <taxon>Spermatophyta</taxon>
        <taxon>Magnoliopsida</taxon>
        <taxon>eudicotyledons</taxon>
        <taxon>Gunneridae</taxon>
        <taxon>Pentapetalae</taxon>
        <taxon>asterids</taxon>
        <taxon>campanulids</taxon>
        <taxon>Asterales</taxon>
        <taxon>Asteraceae</taxon>
        <taxon>Asteroideae</taxon>
        <taxon>Anthemideae</taxon>
        <taxon>Anthemidinae</taxon>
        <taxon>Tanacetum</taxon>
    </lineage>
</organism>
<evidence type="ECO:0000256" key="1">
    <source>
        <dbReference type="SAM" id="MobiDB-lite"/>
    </source>
</evidence>
<evidence type="ECO:0000313" key="2">
    <source>
        <dbReference type="EMBL" id="GJT71984.1"/>
    </source>
</evidence>
<reference evidence="2" key="2">
    <citation type="submission" date="2022-01" db="EMBL/GenBank/DDBJ databases">
        <authorList>
            <person name="Yamashiro T."/>
            <person name="Shiraishi A."/>
            <person name="Satake H."/>
            <person name="Nakayama K."/>
        </authorList>
    </citation>
    <scope>NUCLEOTIDE SEQUENCE</scope>
</reference>
<feature type="compositionally biased region" description="Acidic residues" evidence="1">
    <location>
        <begin position="71"/>
        <end position="87"/>
    </location>
</feature>
<evidence type="ECO:0000313" key="3">
    <source>
        <dbReference type="Proteomes" id="UP001151760"/>
    </source>
</evidence>
<dbReference type="Proteomes" id="UP001151760">
    <property type="component" value="Unassembled WGS sequence"/>
</dbReference>
<reference evidence="2" key="1">
    <citation type="journal article" date="2022" name="Int. J. Mol. Sci.">
        <title>Draft Genome of Tanacetum Coccineum: Genomic Comparison of Closely Related Tanacetum-Family Plants.</title>
        <authorList>
            <person name="Yamashiro T."/>
            <person name="Shiraishi A."/>
            <person name="Nakayama K."/>
            <person name="Satake H."/>
        </authorList>
    </citation>
    <scope>NUCLEOTIDE SEQUENCE</scope>
</reference>
<feature type="region of interest" description="Disordered" evidence="1">
    <location>
        <begin position="64"/>
        <end position="87"/>
    </location>
</feature>
<gene>
    <name evidence="2" type="ORF">Tco_1031270</name>
</gene>
<proteinExistence type="predicted"/>
<comment type="caution">
    <text evidence="2">The sequence shown here is derived from an EMBL/GenBank/DDBJ whole genome shotgun (WGS) entry which is preliminary data.</text>
</comment>
<keyword evidence="3" id="KW-1185">Reference proteome</keyword>
<accession>A0ABQ5G9B3</accession>
<name>A0ABQ5G9B3_9ASTR</name>
<protein>
    <submittedName>
        <fullName evidence="2">Uncharacterized protein</fullName>
    </submittedName>
</protein>
<dbReference type="EMBL" id="BQNB010018215">
    <property type="protein sequence ID" value="GJT71984.1"/>
    <property type="molecule type" value="Genomic_DNA"/>
</dbReference>
<sequence length="87" mass="9442">MEKILARKSNRKTRISVSVPDDRYAVSNGSGYAAVSDGKVIILSDDDTSLDVTFSDEDLTLMGDISFSDSDSSDDTDSDFNTDSSEF</sequence>